<dbReference type="Proteomes" id="UP000014760">
    <property type="component" value="Unassembled WGS sequence"/>
</dbReference>
<evidence type="ECO:0000259" key="1">
    <source>
        <dbReference type="PROSITE" id="PS50209"/>
    </source>
</evidence>
<sequence>MTLSGRHSMDMSEASRRVLRRRRQLIAACVNVDEALVDRLEVARVITEQQAVTLRAADLTANDRTMRLVEFLIDSPDFNLGIFSQCVDNCPSLVEELQADLRAEVGALEIEDHVKREAASMVHKQFGTSRRFSESDKRQIASMIAYKSQIAKETCRRHVISLASELETVKVEQQSLAARVKQLNIKVDLFIRQNNLDSVDKYFDLRTTTDVLKDSQDPESADAMTQLENCTCLLMNKLIRVTVERDNLAKKQRESKGWGCERNRRSGVVDDDHVARPLLWFSDVQRNPSDTEKQMATALKAMKKRTTVLEEEVNVRDDEIETLREQLRQLQQLPQGRCSEDVDPRVQLRVSQSSTRI</sequence>
<evidence type="ECO:0000313" key="2">
    <source>
        <dbReference type="EMBL" id="ELU16507.1"/>
    </source>
</evidence>
<dbReference type="PROSITE" id="PS50209">
    <property type="entry name" value="CARD"/>
    <property type="match status" value="1"/>
</dbReference>
<proteinExistence type="predicted"/>
<dbReference type="InterPro" id="IPR011029">
    <property type="entry name" value="DEATH-like_dom_sf"/>
</dbReference>
<dbReference type="EMBL" id="AMQN01004286">
    <property type="status" value="NOT_ANNOTATED_CDS"/>
    <property type="molecule type" value="Genomic_DNA"/>
</dbReference>
<dbReference type="SUPFAM" id="SSF47986">
    <property type="entry name" value="DEATH domain"/>
    <property type="match status" value="1"/>
</dbReference>
<name>R7VD57_CAPTE</name>
<dbReference type="InterPro" id="IPR001315">
    <property type="entry name" value="CARD"/>
</dbReference>
<keyword evidence="4" id="KW-1185">Reference proteome</keyword>
<accession>R7VD57</accession>
<gene>
    <name evidence="2" type="ORF">CAPTEDRAFT_185469</name>
</gene>
<organism evidence="2">
    <name type="scientific">Capitella teleta</name>
    <name type="common">Polychaete worm</name>
    <dbReference type="NCBI Taxonomy" id="283909"/>
    <lineage>
        <taxon>Eukaryota</taxon>
        <taxon>Metazoa</taxon>
        <taxon>Spiralia</taxon>
        <taxon>Lophotrochozoa</taxon>
        <taxon>Annelida</taxon>
        <taxon>Polychaeta</taxon>
        <taxon>Sedentaria</taxon>
        <taxon>Scolecida</taxon>
        <taxon>Capitellidae</taxon>
        <taxon>Capitella</taxon>
    </lineage>
</organism>
<protein>
    <recommendedName>
        <fullName evidence="1">CARD domain-containing protein</fullName>
    </recommendedName>
</protein>
<dbReference type="GO" id="GO:0042981">
    <property type="term" value="P:regulation of apoptotic process"/>
    <property type="evidence" value="ECO:0007669"/>
    <property type="project" value="InterPro"/>
</dbReference>
<evidence type="ECO:0000313" key="3">
    <source>
        <dbReference type="EnsemblMetazoa" id="CapteP185469"/>
    </source>
</evidence>
<reference evidence="2 4" key="2">
    <citation type="journal article" date="2013" name="Nature">
        <title>Insights into bilaterian evolution from three spiralian genomes.</title>
        <authorList>
            <person name="Simakov O."/>
            <person name="Marletaz F."/>
            <person name="Cho S.J."/>
            <person name="Edsinger-Gonzales E."/>
            <person name="Havlak P."/>
            <person name="Hellsten U."/>
            <person name="Kuo D.H."/>
            <person name="Larsson T."/>
            <person name="Lv J."/>
            <person name="Arendt D."/>
            <person name="Savage R."/>
            <person name="Osoegawa K."/>
            <person name="de Jong P."/>
            <person name="Grimwood J."/>
            <person name="Chapman J.A."/>
            <person name="Shapiro H."/>
            <person name="Aerts A."/>
            <person name="Otillar R.P."/>
            <person name="Terry A.Y."/>
            <person name="Boore J.L."/>
            <person name="Grigoriev I.V."/>
            <person name="Lindberg D.R."/>
            <person name="Seaver E.C."/>
            <person name="Weisblat D.A."/>
            <person name="Putnam N.H."/>
            <person name="Rokhsar D.S."/>
        </authorList>
    </citation>
    <scope>NUCLEOTIDE SEQUENCE</scope>
    <source>
        <strain evidence="2 4">I ESC-2004</strain>
    </source>
</reference>
<dbReference type="HOGENOM" id="CLU_776699_0_0_1"/>
<dbReference type="AlphaFoldDB" id="R7VD57"/>
<reference evidence="3" key="3">
    <citation type="submission" date="2015-06" db="UniProtKB">
        <authorList>
            <consortium name="EnsemblMetazoa"/>
        </authorList>
    </citation>
    <scope>IDENTIFICATION</scope>
</reference>
<dbReference type="Gene3D" id="1.10.533.10">
    <property type="entry name" value="Death Domain, Fas"/>
    <property type="match status" value="1"/>
</dbReference>
<dbReference type="EMBL" id="KB293112">
    <property type="protein sequence ID" value="ELU16507.1"/>
    <property type="molecule type" value="Genomic_DNA"/>
</dbReference>
<dbReference type="EnsemblMetazoa" id="CapteT185469">
    <property type="protein sequence ID" value="CapteP185469"/>
    <property type="gene ID" value="CapteG185469"/>
</dbReference>
<feature type="domain" description="CARD" evidence="1">
    <location>
        <begin position="11"/>
        <end position="73"/>
    </location>
</feature>
<reference evidence="4" key="1">
    <citation type="submission" date="2012-12" db="EMBL/GenBank/DDBJ databases">
        <authorList>
            <person name="Hellsten U."/>
            <person name="Grimwood J."/>
            <person name="Chapman J.A."/>
            <person name="Shapiro H."/>
            <person name="Aerts A."/>
            <person name="Otillar R.P."/>
            <person name="Terry A.Y."/>
            <person name="Boore J.L."/>
            <person name="Simakov O."/>
            <person name="Marletaz F."/>
            <person name="Cho S.-J."/>
            <person name="Edsinger-Gonzales E."/>
            <person name="Havlak P."/>
            <person name="Kuo D.-H."/>
            <person name="Larsson T."/>
            <person name="Lv J."/>
            <person name="Arendt D."/>
            <person name="Savage R."/>
            <person name="Osoegawa K."/>
            <person name="de Jong P."/>
            <person name="Lindberg D.R."/>
            <person name="Seaver E.C."/>
            <person name="Weisblat D.A."/>
            <person name="Putnam N.H."/>
            <person name="Grigoriev I.V."/>
            <person name="Rokhsar D.S."/>
        </authorList>
    </citation>
    <scope>NUCLEOTIDE SEQUENCE</scope>
    <source>
        <strain evidence="4">I ESC-2004</strain>
    </source>
</reference>
<evidence type="ECO:0000313" key="4">
    <source>
        <dbReference type="Proteomes" id="UP000014760"/>
    </source>
</evidence>